<keyword evidence="2" id="KW-1185">Reference proteome</keyword>
<name>A0A286U4I9_9BACT</name>
<proteinExistence type="predicted"/>
<accession>A0A286U4I9</accession>
<protein>
    <submittedName>
        <fullName evidence="1">Uncharacterized protein</fullName>
    </submittedName>
</protein>
<gene>
    <name evidence="1" type="ORF">SCALIN_C47_0039</name>
</gene>
<evidence type="ECO:0000313" key="2">
    <source>
        <dbReference type="Proteomes" id="UP000218542"/>
    </source>
</evidence>
<dbReference type="AlphaFoldDB" id="A0A286U4I9"/>
<dbReference type="Proteomes" id="UP000218542">
    <property type="component" value="Unassembled WGS sequence"/>
</dbReference>
<reference evidence="2" key="1">
    <citation type="journal article" date="2017" name="Environ. Microbiol. Rep.">
        <title>Genetic Diversity of Marine Anaerobic Ammonium-Oxidizing Bacteria as Revealed by Genomic and Proteomic Analyses of 'Candidatus Scalindua japonica'.</title>
        <authorList>
            <person name="Oshiki M."/>
            <person name="Mizuto K."/>
            <person name="Kimura Z."/>
            <person name="Kindaichi T."/>
            <person name="Satoh H."/>
            <person name="Okabe S."/>
        </authorList>
    </citation>
    <scope>NUCLEOTIDE SEQUENCE [LARGE SCALE GENOMIC DNA]</scope>
    <source>
        <strain evidence="2">husup-a2</strain>
    </source>
</reference>
<organism evidence="1 2">
    <name type="scientific">Candidatus Scalindua japonica</name>
    <dbReference type="NCBI Taxonomy" id="1284222"/>
    <lineage>
        <taxon>Bacteria</taxon>
        <taxon>Pseudomonadati</taxon>
        <taxon>Planctomycetota</taxon>
        <taxon>Candidatus Brocadiia</taxon>
        <taxon>Candidatus Brocadiales</taxon>
        <taxon>Candidatus Scalinduaceae</taxon>
        <taxon>Candidatus Scalindua</taxon>
    </lineage>
</organism>
<dbReference type="EMBL" id="BAOS01000047">
    <property type="protein sequence ID" value="GAX63068.1"/>
    <property type="molecule type" value="Genomic_DNA"/>
</dbReference>
<sequence>MITHFIESYSLIIDKKDDFRKEVFSLSIGNASTIKEICRYADKDEYNDRDDITSLIS</sequence>
<dbReference type="RefSeq" id="WP_162532465.1">
    <property type="nucleotide sequence ID" value="NZ_BAOS01000047.1"/>
</dbReference>
<evidence type="ECO:0000313" key="1">
    <source>
        <dbReference type="EMBL" id="GAX63068.1"/>
    </source>
</evidence>
<comment type="caution">
    <text evidence="1">The sequence shown here is derived from an EMBL/GenBank/DDBJ whole genome shotgun (WGS) entry which is preliminary data.</text>
</comment>